<feature type="region of interest" description="Disordered" evidence="1">
    <location>
        <begin position="34"/>
        <end position="88"/>
    </location>
</feature>
<evidence type="ECO:0000259" key="2">
    <source>
        <dbReference type="PROSITE" id="PS50003"/>
    </source>
</evidence>
<feature type="compositionally biased region" description="Polar residues" evidence="1">
    <location>
        <begin position="223"/>
        <end position="239"/>
    </location>
</feature>
<dbReference type="InterPro" id="IPR001849">
    <property type="entry name" value="PH_domain"/>
</dbReference>
<organism evidence="3 4">
    <name type="scientific">Geranomyces variabilis</name>
    <dbReference type="NCBI Taxonomy" id="109894"/>
    <lineage>
        <taxon>Eukaryota</taxon>
        <taxon>Fungi</taxon>
        <taxon>Fungi incertae sedis</taxon>
        <taxon>Chytridiomycota</taxon>
        <taxon>Chytridiomycota incertae sedis</taxon>
        <taxon>Chytridiomycetes</taxon>
        <taxon>Spizellomycetales</taxon>
        <taxon>Powellomycetaceae</taxon>
        <taxon>Geranomyces</taxon>
    </lineage>
</organism>
<sequence>METSTAVGSAVALERHGERVNSTADGRLVIQYPFSDAEESTDELAPGTSAPRNDGNDANVSPTLRQCDDAEDSEGVDESQMDDAEKAMKNEQVTMSGYLLKKGEKRRTWKSRWFVLRPTRLAYYQNDKEYELLKIIDMSDIHAIAEVELKKRKNVFGLVTRERTYYIQAGSAREAEDWLRALRAAHSHLRSDGQSHRSSVSGSSTSPTRGLRRPSNPPAAVNPETQEQNAASSLQQQYPAQHHTPHQLASGERDTASQISKAESAGTADSFLTNTTTQSSLFTDYAYSADSTPSTAIPYMPPPILRPATVTAKTTSASAPRETSPRRETMGIRVTTFADEAREDEPPSPTGVGKLTSSAASTPSHARGETSSSEEDGEDADSATLAGAPIDDSVVIMQGYLEKRVAHNYKKIATAGAKGWKKRWFVLRGGSLFGYKNDSEYVVKRLIPLSSVLDILEIDPQGKHHLFCFKIVLPKRQLVLCADTEKDMKLWIDSLRNIHGAVRRDSAAGVTP</sequence>
<dbReference type="SUPFAM" id="SSF50729">
    <property type="entry name" value="PH domain-like"/>
    <property type="match status" value="2"/>
</dbReference>
<dbReference type="Gene3D" id="2.30.29.30">
    <property type="entry name" value="Pleckstrin-homology domain (PH domain)/Phosphotyrosine-binding domain (PTB)"/>
    <property type="match status" value="2"/>
</dbReference>
<dbReference type="InterPro" id="IPR051707">
    <property type="entry name" value="PI-Interact_SigTrans_Reg"/>
</dbReference>
<keyword evidence="4" id="KW-1185">Reference proteome</keyword>
<comment type="caution">
    <text evidence="3">The sequence shown here is derived from an EMBL/GenBank/DDBJ whole genome shotgun (WGS) entry which is preliminary data.</text>
</comment>
<dbReference type="FunFam" id="2.30.29.30:FF:000286">
    <property type="entry name" value="PH-protein kinase domain containing protein"/>
    <property type="match status" value="2"/>
</dbReference>
<feature type="compositionally biased region" description="Acidic residues" evidence="1">
    <location>
        <begin position="69"/>
        <end position="82"/>
    </location>
</feature>
<dbReference type="PANTHER" id="PTHR14336">
    <property type="entry name" value="TANDEM PH DOMAIN CONTAINING PROTEIN"/>
    <property type="match status" value="1"/>
</dbReference>
<accession>A0AAD5TNP2</accession>
<gene>
    <name evidence="3" type="ORF">HDU87_002273</name>
</gene>
<reference evidence="3" key="1">
    <citation type="submission" date="2020-05" db="EMBL/GenBank/DDBJ databases">
        <title>Phylogenomic resolution of chytrid fungi.</title>
        <authorList>
            <person name="Stajich J.E."/>
            <person name="Amses K."/>
            <person name="Simmons R."/>
            <person name="Seto K."/>
            <person name="Myers J."/>
            <person name="Bonds A."/>
            <person name="Quandt C.A."/>
            <person name="Barry K."/>
            <person name="Liu P."/>
            <person name="Grigoriev I."/>
            <person name="Longcore J.E."/>
            <person name="James T.Y."/>
        </authorList>
    </citation>
    <scope>NUCLEOTIDE SEQUENCE</scope>
    <source>
        <strain evidence="3">JEL0379</strain>
    </source>
</reference>
<dbReference type="SMART" id="SM00233">
    <property type="entry name" value="PH"/>
    <property type="match status" value="2"/>
</dbReference>
<feature type="region of interest" description="Disordered" evidence="1">
    <location>
        <begin position="188"/>
        <end position="266"/>
    </location>
</feature>
<feature type="compositionally biased region" description="Polar residues" evidence="1">
    <location>
        <begin position="355"/>
        <end position="364"/>
    </location>
</feature>
<feature type="compositionally biased region" description="Low complexity" evidence="1">
    <location>
        <begin position="196"/>
        <end position="209"/>
    </location>
</feature>
<feature type="domain" description="PH" evidence="2">
    <location>
        <begin position="394"/>
        <end position="500"/>
    </location>
</feature>
<feature type="domain" description="PH" evidence="2">
    <location>
        <begin position="92"/>
        <end position="187"/>
    </location>
</feature>
<dbReference type="Proteomes" id="UP001212152">
    <property type="component" value="Unassembled WGS sequence"/>
</dbReference>
<evidence type="ECO:0000313" key="3">
    <source>
        <dbReference type="EMBL" id="KAJ3180050.1"/>
    </source>
</evidence>
<proteinExistence type="predicted"/>
<name>A0AAD5TNP2_9FUNG</name>
<dbReference type="EMBL" id="JADGJQ010000018">
    <property type="protein sequence ID" value="KAJ3180050.1"/>
    <property type="molecule type" value="Genomic_DNA"/>
</dbReference>
<feature type="compositionally biased region" description="Acidic residues" evidence="1">
    <location>
        <begin position="372"/>
        <end position="381"/>
    </location>
</feature>
<dbReference type="PROSITE" id="PS50003">
    <property type="entry name" value="PH_DOMAIN"/>
    <property type="match status" value="2"/>
</dbReference>
<evidence type="ECO:0000256" key="1">
    <source>
        <dbReference type="SAM" id="MobiDB-lite"/>
    </source>
</evidence>
<protein>
    <recommendedName>
        <fullName evidence="2">PH domain-containing protein</fullName>
    </recommendedName>
</protein>
<evidence type="ECO:0000313" key="4">
    <source>
        <dbReference type="Proteomes" id="UP001212152"/>
    </source>
</evidence>
<dbReference type="AlphaFoldDB" id="A0AAD5TNP2"/>
<dbReference type="PANTHER" id="PTHR14336:SF15">
    <property type="entry name" value="DUAL ADAPTER FOR PHOSPHOTYROSINE AND 3-PHOSPHOTYROSINE AND 3-PHOSPHOINOSITIDE"/>
    <property type="match status" value="1"/>
</dbReference>
<dbReference type="InterPro" id="IPR011993">
    <property type="entry name" value="PH-like_dom_sf"/>
</dbReference>
<dbReference type="Pfam" id="PF00169">
    <property type="entry name" value="PH"/>
    <property type="match status" value="2"/>
</dbReference>
<feature type="region of interest" description="Disordered" evidence="1">
    <location>
        <begin position="311"/>
        <end position="385"/>
    </location>
</feature>